<dbReference type="Gene3D" id="3.30.2310.20">
    <property type="entry name" value="RelE-like"/>
    <property type="match status" value="1"/>
</dbReference>
<keyword evidence="1" id="KW-1277">Toxin-antitoxin system</keyword>
<sequence length="91" mass="10806">MYTPFPTRQYEKSFKKLKRSGKFKEAELNKAIDILCREEKLDPTYQDHDLHGEYEGYRECHIHGDILLIYRIEGSKLVLVLFDIGTHSELF</sequence>
<dbReference type="PANTHER" id="PTHR40588">
    <property type="entry name" value="MRNA INTERFERASE TOXIN YAFQ"/>
    <property type="match status" value="1"/>
</dbReference>
<dbReference type="SUPFAM" id="SSF143011">
    <property type="entry name" value="RelE-like"/>
    <property type="match status" value="1"/>
</dbReference>
<name>A0A1F6W2T3_9BACT</name>
<dbReference type="InterPro" id="IPR004386">
    <property type="entry name" value="Toxin_YafQ-like"/>
</dbReference>
<accession>A0A1F6W2T3</accession>
<reference evidence="3 4" key="1">
    <citation type="journal article" date="2016" name="Nat. Commun.">
        <title>Thousands of microbial genomes shed light on interconnected biogeochemical processes in an aquifer system.</title>
        <authorList>
            <person name="Anantharaman K."/>
            <person name="Brown C.T."/>
            <person name="Hug L.A."/>
            <person name="Sharon I."/>
            <person name="Castelle C.J."/>
            <person name="Probst A.J."/>
            <person name="Thomas B.C."/>
            <person name="Singh A."/>
            <person name="Wilkins M.J."/>
            <person name="Karaoz U."/>
            <person name="Brodie E.L."/>
            <person name="Williams K.H."/>
            <person name="Hubbard S.S."/>
            <person name="Banfield J.F."/>
        </authorList>
    </citation>
    <scope>NUCLEOTIDE SEQUENCE [LARGE SCALE GENOMIC DNA]</scope>
</reference>
<dbReference type="GO" id="GO:0006415">
    <property type="term" value="P:translational termination"/>
    <property type="evidence" value="ECO:0007669"/>
    <property type="project" value="TreeGrafter"/>
</dbReference>
<dbReference type="PIRSF" id="PIRSF006156">
    <property type="entry name" value="YafQ"/>
    <property type="match status" value="1"/>
</dbReference>
<protein>
    <recommendedName>
        <fullName evidence="5">Addiction module toxin RelE</fullName>
    </recommendedName>
</protein>
<dbReference type="InterPro" id="IPR035093">
    <property type="entry name" value="RelE/ParE_toxin_dom_sf"/>
</dbReference>
<feature type="active site" description="Proton donor" evidence="2">
    <location>
        <position position="87"/>
    </location>
</feature>
<comment type="caution">
    <text evidence="3">The sequence shown here is derived from an EMBL/GenBank/DDBJ whole genome shotgun (WGS) entry which is preliminary data.</text>
</comment>
<dbReference type="PANTHER" id="PTHR40588:SF1">
    <property type="entry name" value="MRNA INTERFERASE TOXIN YAFQ"/>
    <property type="match status" value="1"/>
</dbReference>
<evidence type="ECO:0000256" key="1">
    <source>
        <dbReference type="ARBA" id="ARBA00022649"/>
    </source>
</evidence>
<dbReference type="NCBIfam" id="TIGR02385">
    <property type="entry name" value="RelE_StbE"/>
    <property type="match status" value="1"/>
</dbReference>
<dbReference type="GO" id="GO:0004521">
    <property type="term" value="F:RNA endonuclease activity"/>
    <property type="evidence" value="ECO:0007669"/>
    <property type="project" value="TreeGrafter"/>
</dbReference>
<evidence type="ECO:0000256" key="2">
    <source>
        <dbReference type="PIRSR" id="PIRSR006156-1"/>
    </source>
</evidence>
<dbReference type="Proteomes" id="UP000179275">
    <property type="component" value="Unassembled WGS sequence"/>
</dbReference>
<dbReference type="Pfam" id="PF15738">
    <property type="entry name" value="YafQ_toxin"/>
    <property type="match status" value="1"/>
</dbReference>
<dbReference type="STRING" id="1801756.A3C67_01445"/>
<dbReference type="GO" id="GO:0006402">
    <property type="term" value="P:mRNA catabolic process"/>
    <property type="evidence" value="ECO:0007669"/>
    <property type="project" value="TreeGrafter"/>
</dbReference>
<organism evidence="3 4">
    <name type="scientific">Candidatus Nomurabacteria bacterium RIFCSPHIGHO2_02_FULL_42_19</name>
    <dbReference type="NCBI Taxonomy" id="1801756"/>
    <lineage>
        <taxon>Bacteria</taxon>
        <taxon>Candidatus Nomuraibacteriota</taxon>
    </lineage>
</organism>
<evidence type="ECO:0000313" key="3">
    <source>
        <dbReference type="EMBL" id="OGI76015.1"/>
    </source>
</evidence>
<dbReference type="EMBL" id="MFUG01000013">
    <property type="protein sequence ID" value="OGI76015.1"/>
    <property type="molecule type" value="Genomic_DNA"/>
</dbReference>
<dbReference type="InterPro" id="IPR007712">
    <property type="entry name" value="RelE/ParE_toxin"/>
</dbReference>
<evidence type="ECO:0000313" key="4">
    <source>
        <dbReference type="Proteomes" id="UP000179275"/>
    </source>
</evidence>
<dbReference type="AlphaFoldDB" id="A0A1F6W2T3"/>
<proteinExistence type="predicted"/>
<evidence type="ECO:0008006" key="5">
    <source>
        <dbReference type="Google" id="ProtNLM"/>
    </source>
</evidence>
<gene>
    <name evidence="3" type="ORF">A3C67_01445</name>
</gene>